<dbReference type="EMBL" id="JBJUIK010000003">
    <property type="protein sequence ID" value="KAL3533191.1"/>
    <property type="molecule type" value="Genomic_DNA"/>
</dbReference>
<evidence type="ECO:0000256" key="5">
    <source>
        <dbReference type="SAM" id="MobiDB-lite"/>
    </source>
</evidence>
<evidence type="ECO:0000256" key="3">
    <source>
        <dbReference type="ARBA" id="ARBA00022884"/>
    </source>
</evidence>
<dbReference type="FunFam" id="3.10.590.10:FF:000001">
    <property type="entry name" value="YTH domain family 1, isoform CRA_a"/>
    <property type="match status" value="1"/>
</dbReference>
<dbReference type="GO" id="GO:0005737">
    <property type="term" value="C:cytoplasm"/>
    <property type="evidence" value="ECO:0007669"/>
    <property type="project" value="UniProtKB-SubCell"/>
</dbReference>
<dbReference type="CDD" id="cd21134">
    <property type="entry name" value="YTH"/>
    <property type="match status" value="1"/>
</dbReference>
<dbReference type="Gene3D" id="3.10.590.10">
    <property type="entry name" value="ph1033 like domains"/>
    <property type="match status" value="1"/>
</dbReference>
<proteinExistence type="inferred from homology"/>
<evidence type="ECO:0000313" key="7">
    <source>
        <dbReference type="EMBL" id="KAL3533191.1"/>
    </source>
</evidence>
<dbReference type="AlphaFoldDB" id="A0ABD3APR5"/>
<feature type="region of interest" description="Disordered" evidence="5">
    <location>
        <begin position="1"/>
        <end position="63"/>
    </location>
</feature>
<feature type="compositionally biased region" description="Basic and acidic residues" evidence="5">
    <location>
        <begin position="331"/>
        <end position="342"/>
    </location>
</feature>
<dbReference type="PANTHER" id="PTHR12357:SF77">
    <property type="entry name" value="YTH DOMAIN-CONTAINING FAMILY PROTEIN"/>
    <property type="match status" value="1"/>
</dbReference>
<gene>
    <name evidence="7" type="ORF">ACH5RR_006712</name>
</gene>
<feature type="region of interest" description="Disordered" evidence="5">
    <location>
        <begin position="331"/>
        <end position="384"/>
    </location>
</feature>
<dbReference type="Pfam" id="PF04146">
    <property type="entry name" value="YTH"/>
    <property type="match status" value="1"/>
</dbReference>
<comment type="caution">
    <text evidence="7">The sequence shown here is derived from an EMBL/GenBank/DDBJ whole genome shotgun (WGS) entry which is preliminary data.</text>
</comment>
<keyword evidence="2" id="KW-0963">Cytoplasm</keyword>
<evidence type="ECO:0000259" key="6">
    <source>
        <dbReference type="PROSITE" id="PS50882"/>
    </source>
</evidence>
<sequence length="615" mass="67594">MEETGQQSFDRFAPISSPGERAIELHNVTEQPLSPKDERIVSANPSPDAAISGDSRNAKDQPVPLEKSGAVTTVHPLDVPHEQSFYFGGFDNGTSNWDEHSNYVNTNSLHVVSPAMYNENPSLFFPPGYGYDTQMAYGQFSPIPSPISPIMIDGQLYSPHQIPVSPPYFPPVSPGLPHVSSAVTVSQTDLMAPVSSGQENIIDNALFGPGSGYYVPFGSFSGGDLSGNSSLGFYKFPGDFGSGDALSNQSTSLESSRYLSPLTSGAVYPQPIGILGSYEQNVAQQTPFQGLGLASSSSARHYPHGGSYQSMKYGAGSTSYWDNQRNRLAFDKGGRRDREKESMNYSTDSLGISSDRNRGPRSLKPKSKNSAVESSSSGVRKDAESTSGFQLDQYNIPEFVTDYENAKFFVIKSFSEDNVHKSIKYGIWASTPLGNRKLDAAYHEAKDITGNCPVFLFFSVNASGQFCGIAEMVGPVDFENDAEYWQQDRWSGQFPVKWHVVKDVPNSRFRHILLENNDNKPVTHSRDSQEVKLEQGIEMLKIFKDYEADTSLLDDFTFYDEREKALLEKKAKQRASLIGNPTVALAADPINQLSDNLADTLNLEGIKKSPKIELE</sequence>
<dbReference type="Proteomes" id="UP001630127">
    <property type="component" value="Unassembled WGS sequence"/>
</dbReference>
<feature type="compositionally biased region" description="Low complexity" evidence="5">
    <location>
        <begin position="368"/>
        <end position="377"/>
    </location>
</feature>
<evidence type="ECO:0000313" key="8">
    <source>
        <dbReference type="Proteomes" id="UP001630127"/>
    </source>
</evidence>
<evidence type="ECO:0000256" key="1">
    <source>
        <dbReference type="ARBA" id="ARBA00004496"/>
    </source>
</evidence>
<comment type="similarity">
    <text evidence="4">Belongs to the YTHDF family.</text>
</comment>
<dbReference type="PANTHER" id="PTHR12357">
    <property type="entry name" value="YTH YT521-B HOMOLOGY DOMAIN-CONTAINING"/>
    <property type="match status" value="1"/>
</dbReference>
<evidence type="ECO:0000256" key="4">
    <source>
        <dbReference type="RuleBase" id="RU369095"/>
    </source>
</evidence>
<organism evidence="7 8">
    <name type="scientific">Cinchona calisaya</name>
    <dbReference type="NCBI Taxonomy" id="153742"/>
    <lineage>
        <taxon>Eukaryota</taxon>
        <taxon>Viridiplantae</taxon>
        <taxon>Streptophyta</taxon>
        <taxon>Embryophyta</taxon>
        <taxon>Tracheophyta</taxon>
        <taxon>Spermatophyta</taxon>
        <taxon>Magnoliopsida</taxon>
        <taxon>eudicotyledons</taxon>
        <taxon>Gunneridae</taxon>
        <taxon>Pentapetalae</taxon>
        <taxon>asterids</taxon>
        <taxon>lamiids</taxon>
        <taxon>Gentianales</taxon>
        <taxon>Rubiaceae</taxon>
        <taxon>Cinchonoideae</taxon>
        <taxon>Cinchoneae</taxon>
        <taxon>Cinchona</taxon>
    </lineage>
</organism>
<dbReference type="InterPro" id="IPR007275">
    <property type="entry name" value="YTH_domain"/>
</dbReference>
<protein>
    <recommendedName>
        <fullName evidence="4">YTH domain-containing family protein</fullName>
    </recommendedName>
</protein>
<dbReference type="GO" id="GO:0003729">
    <property type="term" value="F:mRNA binding"/>
    <property type="evidence" value="ECO:0007669"/>
    <property type="project" value="UniProtKB-UniRule"/>
</dbReference>
<dbReference type="GO" id="GO:1990247">
    <property type="term" value="F:N6-methyladenosine-containing RNA reader activity"/>
    <property type="evidence" value="ECO:0007669"/>
    <property type="project" value="UniProtKB-UniRule"/>
</dbReference>
<keyword evidence="8" id="KW-1185">Reference proteome</keyword>
<keyword evidence="3 4" id="KW-0694">RNA-binding</keyword>
<comment type="subcellular location">
    <subcellularLocation>
        <location evidence="1">Cytoplasm</location>
    </subcellularLocation>
</comment>
<name>A0ABD3APR5_9GENT</name>
<comment type="function">
    <text evidence="4">Specifically recognizes and binds N6-methyladenosine (m6A)-containing RNAs, and regulates mRNA stability. M6A is a modification present at internal sites of mRNAs and some non-coding RNAs and plays a role in mRNA stability and processing.</text>
</comment>
<feature type="compositionally biased region" description="Polar residues" evidence="5">
    <location>
        <begin position="343"/>
        <end position="354"/>
    </location>
</feature>
<evidence type="ECO:0000256" key="2">
    <source>
        <dbReference type="ARBA" id="ARBA00022490"/>
    </source>
</evidence>
<accession>A0ABD3APR5</accession>
<feature type="domain" description="YTH" evidence="6">
    <location>
        <begin position="406"/>
        <end position="543"/>
    </location>
</feature>
<reference evidence="7 8" key="1">
    <citation type="submission" date="2024-11" db="EMBL/GenBank/DDBJ databases">
        <title>A near-complete genome assembly of Cinchona calisaya.</title>
        <authorList>
            <person name="Lian D.C."/>
            <person name="Zhao X.W."/>
            <person name="Wei L."/>
        </authorList>
    </citation>
    <scope>NUCLEOTIDE SEQUENCE [LARGE SCALE GENOMIC DNA]</scope>
    <source>
        <tissue evidence="7">Nenye</tissue>
    </source>
</reference>
<dbReference type="PROSITE" id="PS50882">
    <property type="entry name" value="YTH"/>
    <property type="match status" value="1"/>
</dbReference>
<dbReference type="InterPro" id="IPR045168">
    <property type="entry name" value="YTH_prot"/>
</dbReference>